<dbReference type="AlphaFoldDB" id="A0A9Q1KD31"/>
<keyword evidence="8" id="KW-1185">Reference proteome</keyword>
<comment type="subcellular location">
    <subcellularLocation>
        <location evidence="1">Membrane</location>
        <topology evidence="1">Multi-pass membrane protein</topology>
    </subcellularLocation>
</comment>
<dbReference type="PANTHER" id="PTHR21576:SF84">
    <property type="entry name" value="FAMILY PROTEIN, PUTATIVE, EXPRESSED-RELATED"/>
    <property type="match status" value="1"/>
</dbReference>
<accession>A0A9Q1KD31</accession>
<gene>
    <name evidence="7" type="ORF">Cgig2_013396</name>
</gene>
<keyword evidence="4 5" id="KW-0472">Membrane</keyword>
<keyword evidence="2 5" id="KW-0812">Transmembrane</keyword>
<organism evidence="7 8">
    <name type="scientific">Carnegiea gigantea</name>
    <dbReference type="NCBI Taxonomy" id="171969"/>
    <lineage>
        <taxon>Eukaryota</taxon>
        <taxon>Viridiplantae</taxon>
        <taxon>Streptophyta</taxon>
        <taxon>Embryophyta</taxon>
        <taxon>Tracheophyta</taxon>
        <taxon>Spermatophyta</taxon>
        <taxon>Magnoliopsida</taxon>
        <taxon>eudicotyledons</taxon>
        <taxon>Gunneridae</taxon>
        <taxon>Pentapetalae</taxon>
        <taxon>Caryophyllales</taxon>
        <taxon>Cactineae</taxon>
        <taxon>Cactaceae</taxon>
        <taxon>Cactoideae</taxon>
        <taxon>Echinocereeae</taxon>
        <taxon>Carnegiea</taxon>
    </lineage>
</organism>
<feature type="transmembrane region" description="Helical" evidence="5">
    <location>
        <begin position="113"/>
        <end position="135"/>
    </location>
</feature>
<evidence type="ECO:0000256" key="2">
    <source>
        <dbReference type="ARBA" id="ARBA00022692"/>
    </source>
</evidence>
<protein>
    <recommendedName>
        <fullName evidence="6">Nodulin-like domain-containing protein</fullName>
    </recommendedName>
</protein>
<evidence type="ECO:0000259" key="6">
    <source>
        <dbReference type="Pfam" id="PF06813"/>
    </source>
</evidence>
<dbReference type="Pfam" id="PF06813">
    <property type="entry name" value="Nodulin-like"/>
    <property type="match status" value="1"/>
</dbReference>
<dbReference type="InterPro" id="IPR010658">
    <property type="entry name" value="Nodulin-like"/>
</dbReference>
<sequence length="352" mass="39248">MIPYLPRAAWHHLTQHPLSPRQWSLADTSTSEQKPPLIYGRTSKRSVTKFHYRLASFGPTTLPDHIVIPFPPPLFGIDKAVLTRRLGIWMTMDLEDNTGVLSDLIMEVFPTGVVLLIGSAMNLTSYFMISLAIMGRTGPPGIWFMYFHICVAPNPQNFSNTEALVMCIKNFLESQEIIIGFPNGFLGLSGVALTQIYLAIYVSLLPYGHHRYGETIICSHAAHIVSATVKGGFSFSEQSQKSYNNHPIWILPSTKENGRAHNALLAFGQLATIDSQNGHLSSRLSSYILNIKVIIMLYGSGGSKNWLRKGINVPGKALLQDLPFSSTMMSFLLVVKTMGFYEEHLYQLKRTS</sequence>
<feature type="domain" description="Nodulin-like" evidence="6">
    <location>
        <begin position="91"/>
        <end position="202"/>
    </location>
</feature>
<evidence type="ECO:0000256" key="5">
    <source>
        <dbReference type="SAM" id="Phobius"/>
    </source>
</evidence>
<evidence type="ECO:0000313" key="8">
    <source>
        <dbReference type="Proteomes" id="UP001153076"/>
    </source>
</evidence>
<evidence type="ECO:0000256" key="3">
    <source>
        <dbReference type="ARBA" id="ARBA00022989"/>
    </source>
</evidence>
<evidence type="ECO:0000313" key="7">
    <source>
        <dbReference type="EMBL" id="KAJ8441289.1"/>
    </source>
</evidence>
<evidence type="ECO:0000256" key="1">
    <source>
        <dbReference type="ARBA" id="ARBA00004141"/>
    </source>
</evidence>
<dbReference type="Proteomes" id="UP001153076">
    <property type="component" value="Unassembled WGS sequence"/>
</dbReference>
<dbReference type="PANTHER" id="PTHR21576">
    <property type="entry name" value="UNCHARACTERIZED NODULIN-LIKE PROTEIN"/>
    <property type="match status" value="1"/>
</dbReference>
<dbReference type="OrthoDB" id="410267at2759"/>
<feature type="transmembrane region" description="Helical" evidence="5">
    <location>
        <begin position="184"/>
        <end position="204"/>
    </location>
</feature>
<name>A0A9Q1KD31_9CARY</name>
<dbReference type="EMBL" id="JAKOGI010000170">
    <property type="protein sequence ID" value="KAJ8441289.1"/>
    <property type="molecule type" value="Genomic_DNA"/>
</dbReference>
<dbReference type="GO" id="GO:0016020">
    <property type="term" value="C:membrane"/>
    <property type="evidence" value="ECO:0007669"/>
    <property type="project" value="UniProtKB-SubCell"/>
</dbReference>
<keyword evidence="3 5" id="KW-1133">Transmembrane helix</keyword>
<reference evidence="7" key="1">
    <citation type="submission" date="2022-04" db="EMBL/GenBank/DDBJ databases">
        <title>Carnegiea gigantea Genome sequencing and assembly v2.</title>
        <authorList>
            <person name="Copetti D."/>
            <person name="Sanderson M.J."/>
            <person name="Burquez A."/>
            <person name="Wojciechowski M.F."/>
        </authorList>
    </citation>
    <scope>NUCLEOTIDE SEQUENCE</scope>
    <source>
        <strain evidence="7">SGP5-SGP5p</strain>
        <tissue evidence="7">Aerial part</tissue>
    </source>
</reference>
<comment type="caution">
    <text evidence="7">The sequence shown here is derived from an EMBL/GenBank/DDBJ whole genome shotgun (WGS) entry which is preliminary data.</text>
</comment>
<proteinExistence type="predicted"/>
<evidence type="ECO:0000256" key="4">
    <source>
        <dbReference type="ARBA" id="ARBA00023136"/>
    </source>
</evidence>